<evidence type="ECO:0000313" key="2">
    <source>
        <dbReference type="Proteomes" id="UP001500218"/>
    </source>
</evidence>
<comment type="caution">
    <text evidence="1">The sequence shown here is derived from an EMBL/GenBank/DDBJ whole genome shotgun (WGS) entry which is preliminary data.</text>
</comment>
<keyword evidence="2" id="KW-1185">Reference proteome</keyword>
<reference evidence="1 2" key="1">
    <citation type="journal article" date="2019" name="Int. J. Syst. Evol. Microbiol.">
        <title>The Global Catalogue of Microorganisms (GCM) 10K type strain sequencing project: providing services to taxonomists for standard genome sequencing and annotation.</title>
        <authorList>
            <consortium name="The Broad Institute Genomics Platform"/>
            <consortium name="The Broad Institute Genome Sequencing Center for Infectious Disease"/>
            <person name="Wu L."/>
            <person name="Ma J."/>
        </authorList>
    </citation>
    <scope>NUCLEOTIDE SEQUENCE [LARGE SCALE GENOMIC DNA]</scope>
    <source>
        <strain evidence="1 2">JCM 13250</strain>
    </source>
</reference>
<proteinExistence type="predicted"/>
<protein>
    <recommendedName>
        <fullName evidence="3">Secreted protein</fullName>
    </recommendedName>
</protein>
<evidence type="ECO:0000313" key="1">
    <source>
        <dbReference type="EMBL" id="GAA1788936.1"/>
    </source>
</evidence>
<sequence length="173" mass="16873">MRATFMTTPVTPALAVAARSSTSTRTCLGAAVLVVSRAEDELDAPVAPTFRFSPPAFAAVVAAAAASVADDEPAAAARLTVVAPADGHSAGGFDAAGNVSVELGRTGGADHDTLDTGTAGTVCGVGGAANVAAAPGHANAGWSDRVPTSTPASAMATARLAVRRSRSGRDVCG</sequence>
<name>A0ABN2LJP4_9ACTN</name>
<gene>
    <name evidence="1" type="ORF">GCM10009682_08740</name>
</gene>
<dbReference type="EMBL" id="BAAALT010000016">
    <property type="protein sequence ID" value="GAA1788936.1"/>
    <property type="molecule type" value="Genomic_DNA"/>
</dbReference>
<evidence type="ECO:0008006" key="3">
    <source>
        <dbReference type="Google" id="ProtNLM"/>
    </source>
</evidence>
<accession>A0ABN2LJP4</accession>
<organism evidence="1 2">
    <name type="scientific">Luedemannella flava</name>
    <dbReference type="NCBI Taxonomy" id="349316"/>
    <lineage>
        <taxon>Bacteria</taxon>
        <taxon>Bacillati</taxon>
        <taxon>Actinomycetota</taxon>
        <taxon>Actinomycetes</taxon>
        <taxon>Micromonosporales</taxon>
        <taxon>Micromonosporaceae</taxon>
        <taxon>Luedemannella</taxon>
    </lineage>
</organism>
<dbReference type="Proteomes" id="UP001500218">
    <property type="component" value="Unassembled WGS sequence"/>
</dbReference>